<feature type="domain" description="S-adenosylmethionine-dependent methyltransferase" evidence="4">
    <location>
        <begin position="60"/>
        <end position="190"/>
    </location>
</feature>
<dbReference type="PANTHER" id="PTHR43042">
    <property type="entry name" value="SAM-DEPENDENT METHYLTRANSFERASE"/>
    <property type="match status" value="1"/>
</dbReference>
<organism evidence="5 6">
    <name type="scientific">Candidatus Amesbacteria bacterium GW2011_GWA2_42_12</name>
    <dbReference type="NCBI Taxonomy" id="1618356"/>
    <lineage>
        <taxon>Bacteria</taxon>
        <taxon>Candidatus Amesiibacteriota</taxon>
    </lineage>
</organism>
<dbReference type="GO" id="GO:0008168">
    <property type="term" value="F:methyltransferase activity"/>
    <property type="evidence" value="ECO:0007669"/>
    <property type="project" value="UniProtKB-KW"/>
</dbReference>
<dbReference type="STRING" id="1618356.UU93_C0003G0058"/>
<evidence type="ECO:0000256" key="3">
    <source>
        <dbReference type="ARBA" id="ARBA00022691"/>
    </source>
</evidence>
<dbReference type="EMBL" id="LCCN01000003">
    <property type="protein sequence ID" value="KKS33050.1"/>
    <property type="molecule type" value="Genomic_DNA"/>
</dbReference>
<comment type="caution">
    <text evidence="5">The sequence shown here is derived from an EMBL/GenBank/DDBJ whole genome shotgun (WGS) entry which is preliminary data.</text>
</comment>
<dbReference type="PATRIC" id="fig|1618356.3.peg.248"/>
<evidence type="ECO:0000313" key="6">
    <source>
        <dbReference type="Proteomes" id="UP000034160"/>
    </source>
</evidence>
<evidence type="ECO:0000313" key="5">
    <source>
        <dbReference type="EMBL" id="KKS33050.1"/>
    </source>
</evidence>
<evidence type="ECO:0000256" key="1">
    <source>
        <dbReference type="ARBA" id="ARBA00022603"/>
    </source>
</evidence>
<gene>
    <name evidence="5" type="ORF">UU93_C0003G0058</name>
</gene>
<dbReference type="PANTHER" id="PTHR43042:SF2">
    <property type="entry name" value="SAM-DEPENDENT METHYLTRANSFERASE"/>
    <property type="match status" value="1"/>
</dbReference>
<keyword evidence="3" id="KW-0949">S-adenosyl-L-methionine</keyword>
<name>A0A0G0Y8L9_9BACT</name>
<dbReference type="Gene3D" id="3.40.50.150">
    <property type="entry name" value="Vaccinia Virus protein VP39"/>
    <property type="match status" value="1"/>
</dbReference>
<keyword evidence="1" id="KW-0489">Methyltransferase</keyword>
<dbReference type="GO" id="GO:0032259">
    <property type="term" value="P:methylation"/>
    <property type="evidence" value="ECO:0007669"/>
    <property type="project" value="UniProtKB-KW"/>
</dbReference>
<evidence type="ECO:0000256" key="2">
    <source>
        <dbReference type="ARBA" id="ARBA00022679"/>
    </source>
</evidence>
<reference evidence="5 6" key="1">
    <citation type="journal article" date="2015" name="Nature">
        <title>rRNA introns, odd ribosomes, and small enigmatic genomes across a large radiation of phyla.</title>
        <authorList>
            <person name="Brown C.T."/>
            <person name="Hug L.A."/>
            <person name="Thomas B.C."/>
            <person name="Sharon I."/>
            <person name="Castelle C.J."/>
            <person name="Singh A."/>
            <person name="Wilkins M.J."/>
            <person name="Williams K.H."/>
            <person name="Banfield J.F."/>
        </authorList>
    </citation>
    <scope>NUCLEOTIDE SEQUENCE [LARGE SCALE GENOMIC DNA]</scope>
</reference>
<dbReference type="InterPro" id="IPR029063">
    <property type="entry name" value="SAM-dependent_MTases_sf"/>
</dbReference>
<dbReference type="Gene3D" id="2.60.40.1180">
    <property type="entry name" value="Golgi alpha-mannosidase II"/>
    <property type="match status" value="1"/>
</dbReference>
<dbReference type="AlphaFoldDB" id="A0A0G0Y8L9"/>
<protein>
    <recommendedName>
        <fullName evidence="4">S-adenosylmethionine-dependent methyltransferase domain-containing protein</fullName>
    </recommendedName>
</protein>
<dbReference type="InterPro" id="IPR019614">
    <property type="entry name" value="SAM-dep_methyl-trfase"/>
</dbReference>
<keyword evidence="2" id="KW-0808">Transferase</keyword>
<dbReference type="InterPro" id="IPR013780">
    <property type="entry name" value="Glyco_hydro_b"/>
</dbReference>
<accession>A0A0G0Y8L9</accession>
<sequence length="273" mass="31144">MDFYQLLDSGEGERLERFGKYVLRRPDPQIIWKRSLQKEEWENANAVFTSDWDIKNMPREWIVEWEELKLELKLTPFKHTGIFPEQAEQWRWIRERIAFSGQGLGILNLFGYTGVASLVAAAAGASVVHVDASRSTIGWARKNQELSGLKDKPIRWILDDAVKFVLREARRGNKYDAIIMDPPVYGHGPEGEVWQFNKSLPVLLEALAKIISNDPKFIVINAYAISTSAYTLGNVLKDLMGDKGKIETGEHLVKEEGSDRILSTGIWGRWSKI</sequence>
<proteinExistence type="predicted"/>
<dbReference type="Proteomes" id="UP000034160">
    <property type="component" value="Unassembled WGS sequence"/>
</dbReference>
<evidence type="ECO:0000259" key="4">
    <source>
        <dbReference type="Pfam" id="PF10672"/>
    </source>
</evidence>
<dbReference type="Pfam" id="PF10672">
    <property type="entry name" value="Methyltrans_SAM"/>
    <property type="match status" value="1"/>
</dbReference>
<dbReference type="SUPFAM" id="SSF53335">
    <property type="entry name" value="S-adenosyl-L-methionine-dependent methyltransferases"/>
    <property type="match status" value="1"/>
</dbReference>